<keyword evidence="2" id="KW-0812">Transmembrane</keyword>
<name>A0A517NIV6_9BACT</name>
<gene>
    <name evidence="3" type="ORF">K227x_54900</name>
</gene>
<organism evidence="3 4">
    <name type="scientific">Rubripirellula lacrimiformis</name>
    <dbReference type="NCBI Taxonomy" id="1930273"/>
    <lineage>
        <taxon>Bacteria</taxon>
        <taxon>Pseudomonadati</taxon>
        <taxon>Planctomycetota</taxon>
        <taxon>Planctomycetia</taxon>
        <taxon>Pirellulales</taxon>
        <taxon>Pirellulaceae</taxon>
        <taxon>Rubripirellula</taxon>
    </lineage>
</organism>
<dbReference type="AlphaFoldDB" id="A0A517NIV6"/>
<protein>
    <recommendedName>
        <fullName evidence="5">Transmembrane protein</fullName>
    </recommendedName>
</protein>
<sequence length="88" mass="10399">MIPVLIAQPDSTRPDRQEHKPSDQSVELSFEEQMQRFEEERADEERFVFKVVLTMLWVLVIPAIAMLLFMALYPESFQYEIVPVQDIL</sequence>
<dbReference type="KEGG" id="rlc:K227x_54900"/>
<dbReference type="EMBL" id="CP036525">
    <property type="protein sequence ID" value="QDT07065.1"/>
    <property type="molecule type" value="Genomic_DNA"/>
</dbReference>
<dbReference type="Proteomes" id="UP000318538">
    <property type="component" value="Chromosome"/>
</dbReference>
<feature type="compositionally biased region" description="Basic and acidic residues" evidence="1">
    <location>
        <begin position="12"/>
        <end position="22"/>
    </location>
</feature>
<keyword evidence="2" id="KW-0472">Membrane</keyword>
<evidence type="ECO:0000256" key="2">
    <source>
        <dbReference type="SAM" id="Phobius"/>
    </source>
</evidence>
<reference evidence="3 4" key="1">
    <citation type="submission" date="2019-02" db="EMBL/GenBank/DDBJ databases">
        <title>Deep-cultivation of Planctomycetes and their phenomic and genomic characterization uncovers novel biology.</title>
        <authorList>
            <person name="Wiegand S."/>
            <person name="Jogler M."/>
            <person name="Boedeker C."/>
            <person name="Pinto D."/>
            <person name="Vollmers J."/>
            <person name="Rivas-Marin E."/>
            <person name="Kohn T."/>
            <person name="Peeters S.H."/>
            <person name="Heuer A."/>
            <person name="Rast P."/>
            <person name="Oberbeckmann S."/>
            <person name="Bunk B."/>
            <person name="Jeske O."/>
            <person name="Meyerdierks A."/>
            <person name="Storesund J.E."/>
            <person name="Kallscheuer N."/>
            <person name="Luecker S."/>
            <person name="Lage O.M."/>
            <person name="Pohl T."/>
            <person name="Merkel B.J."/>
            <person name="Hornburger P."/>
            <person name="Mueller R.-W."/>
            <person name="Bruemmer F."/>
            <person name="Labrenz M."/>
            <person name="Spormann A.M."/>
            <person name="Op den Camp H."/>
            <person name="Overmann J."/>
            <person name="Amann R."/>
            <person name="Jetten M.S.M."/>
            <person name="Mascher T."/>
            <person name="Medema M.H."/>
            <person name="Devos D.P."/>
            <person name="Kaster A.-K."/>
            <person name="Ovreas L."/>
            <person name="Rohde M."/>
            <person name="Galperin M.Y."/>
            <person name="Jogler C."/>
        </authorList>
    </citation>
    <scope>NUCLEOTIDE SEQUENCE [LARGE SCALE GENOMIC DNA]</scope>
    <source>
        <strain evidence="3 4">K22_7</strain>
    </source>
</reference>
<dbReference type="RefSeq" id="WP_145174567.1">
    <property type="nucleotide sequence ID" value="NZ_CP036525.1"/>
</dbReference>
<proteinExistence type="predicted"/>
<feature type="transmembrane region" description="Helical" evidence="2">
    <location>
        <begin position="47"/>
        <end position="73"/>
    </location>
</feature>
<keyword evidence="2" id="KW-1133">Transmembrane helix</keyword>
<keyword evidence="4" id="KW-1185">Reference proteome</keyword>
<accession>A0A517NIV6</accession>
<evidence type="ECO:0000313" key="4">
    <source>
        <dbReference type="Proteomes" id="UP000318538"/>
    </source>
</evidence>
<evidence type="ECO:0000313" key="3">
    <source>
        <dbReference type="EMBL" id="QDT07065.1"/>
    </source>
</evidence>
<feature type="region of interest" description="Disordered" evidence="1">
    <location>
        <begin position="9"/>
        <end position="28"/>
    </location>
</feature>
<evidence type="ECO:0000256" key="1">
    <source>
        <dbReference type="SAM" id="MobiDB-lite"/>
    </source>
</evidence>
<evidence type="ECO:0008006" key="5">
    <source>
        <dbReference type="Google" id="ProtNLM"/>
    </source>
</evidence>